<evidence type="ECO:0000313" key="1">
    <source>
        <dbReference type="EMBL" id="QLY79687.1"/>
    </source>
</evidence>
<dbReference type="Pfam" id="PF05597">
    <property type="entry name" value="Phasin"/>
    <property type="match status" value="1"/>
</dbReference>
<proteinExistence type="predicted"/>
<accession>A0A7D6VPB8</accession>
<sequence>MINDLKKLLLAGVGAVATTYEKASEVVDELVQKGRLTVDEGKELSEELKRNFTTKATEKINEIKSVNKESLEKVISELGYVKKEEIDKLKVRIEFLENKLDQM</sequence>
<evidence type="ECO:0000313" key="2">
    <source>
        <dbReference type="Proteomes" id="UP000512286"/>
    </source>
</evidence>
<dbReference type="RefSeq" id="WP_021804340.1">
    <property type="nucleotide sequence ID" value="NZ_CP059378.1"/>
</dbReference>
<dbReference type="InterPro" id="IPR008769">
    <property type="entry name" value="PhaF_PhaI"/>
</dbReference>
<gene>
    <name evidence="1" type="ORF">HZF06_22155</name>
</gene>
<dbReference type="KEGG" id="cint:HZF06_22155"/>
<reference evidence="1 2" key="1">
    <citation type="submission" date="2020-07" db="EMBL/GenBank/DDBJ databases">
        <title>Electron transfer.</title>
        <authorList>
            <person name="Huang L."/>
            <person name="Liu X."/>
            <person name="Zhou S."/>
        </authorList>
    </citation>
    <scope>NUCLEOTIDE SEQUENCE [LARGE SCALE GENOMIC DNA]</scope>
    <source>
        <strain evidence="1 2">Lx1</strain>
    </source>
</reference>
<dbReference type="PANTHER" id="PTHR38664">
    <property type="entry name" value="SLR0058 PROTEIN"/>
    <property type="match status" value="1"/>
</dbReference>
<name>A0A7D6VPB8_9CLOT</name>
<dbReference type="AlphaFoldDB" id="A0A7D6VPB8"/>
<dbReference type="PANTHER" id="PTHR38664:SF1">
    <property type="entry name" value="SLR0058 PROTEIN"/>
    <property type="match status" value="1"/>
</dbReference>
<protein>
    <submittedName>
        <fullName evidence="1">Phasin family protein</fullName>
    </submittedName>
</protein>
<organism evidence="1 2">
    <name type="scientific">Clostridium intestinale</name>
    <dbReference type="NCBI Taxonomy" id="36845"/>
    <lineage>
        <taxon>Bacteria</taxon>
        <taxon>Bacillati</taxon>
        <taxon>Bacillota</taxon>
        <taxon>Clostridia</taxon>
        <taxon>Eubacteriales</taxon>
        <taxon>Clostridiaceae</taxon>
        <taxon>Clostridium</taxon>
    </lineage>
</organism>
<dbReference type="Proteomes" id="UP000512286">
    <property type="component" value="Chromosome"/>
</dbReference>
<dbReference type="EMBL" id="CP059378">
    <property type="protein sequence ID" value="QLY79687.1"/>
    <property type="molecule type" value="Genomic_DNA"/>
</dbReference>